<feature type="transmembrane region" description="Helical" evidence="1">
    <location>
        <begin position="35"/>
        <end position="58"/>
    </location>
</feature>
<protein>
    <submittedName>
        <fullName evidence="3">Pilus assembly protein</fullName>
    </submittedName>
</protein>
<dbReference type="RefSeq" id="WP_165261776.1">
    <property type="nucleotide sequence ID" value="NZ_JAAKGT010000012.1"/>
</dbReference>
<keyword evidence="1" id="KW-0472">Membrane</keyword>
<comment type="caution">
    <text evidence="3">The sequence shown here is derived from an EMBL/GenBank/DDBJ whole genome shotgun (WGS) entry which is preliminary data.</text>
</comment>
<dbReference type="InterPro" id="IPR012495">
    <property type="entry name" value="TadE-like_dom"/>
</dbReference>
<gene>
    <name evidence="3" type="ORF">G5B46_19905</name>
</gene>
<evidence type="ECO:0000313" key="3">
    <source>
        <dbReference type="EMBL" id="NGM51881.1"/>
    </source>
</evidence>
<accession>A0A6G4R271</accession>
<organism evidence="3">
    <name type="scientific">Caulobacter sp. 602-2</name>
    <dbReference type="NCBI Taxonomy" id="2710887"/>
    <lineage>
        <taxon>Bacteria</taxon>
        <taxon>Pseudomonadati</taxon>
        <taxon>Pseudomonadota</taxon>
        <taxon>Alphaproteobacteria</taxon>
        <taxon>Caulobacterales</taxon>
        <taxon>Caulobacteraceae</taxon>
        <taxon>Caulobacter</taxon>
    </lineage>
</organism>
<keyword evidence="1" id="KW-0812">Transmembrane</keyword>
<feature type="domain" description="TadE-like" evidence="2">
    <location>
        <begin position="29"/>
        <end position="71"/>
    </location>
</feature>
<keyword evidence="1" id="KW-1133">Transmembrane helix</keyword>
<evidence type="ECO:0000256" key="1">
    <source>
        <dbReference type="SAM" id="Phobius"/>
    </source>
</evidence>
<dbReference type="EMBL" id="JAAKGT010000012">
    <property type="protein sequence ID" value="NGM51881.1"/>
    <property type="molecule type" value="Genomic_DNA"/>
</dbReference>
<dbReference type="AlphaFoldDB" id="A0A6G4R271"/>
<sequence>MGKPPATLNARLRQAVRRRLHRFARAQDGATAVEFALLLAPFLLLFFGLIELALVFFVSMMLENAVIDAGREIRTGQVQTSSDNSATAFKTKVCQRMSWLQDNCSTRLRVDVRTVSTFTSTSSLTTPNTMCWDPGGASSLVVVRAYYDWPVITPLLASVIETSKGKKTLGFTTAFANEPFNNEAVVAVSCPT</sequence>
<dbReference type="Pfam" id="PF07811">
    <property type="entry name" value="TadE"/>
    <property type="match status" value="1"/>
</dbReference>
<evidence type="ECO:0000259" key="2">
    <source>
        <dbReference type="Pfam" id="PF07811"/>
    </source>
</evidence>
<reference evidence="3" key="1">
    <citation type="submission" date="2020-02" db="EMBL/GenBank/DDBJ databases">
        <authorList>
            <person name="Gao J."/>
            <person name="Sun J."/>
        </authorList>
    </citation>
    <scope>NUCLEOTIDE SEQUENCE</scope>
    <source>
        <strain evidence="3">602-2</strain>
    </source>
</reference>
<name>A0A6G4R271_9CAUL</name>
<proteinExistence type="predicted"/>